<dbReference type="Gramene" id="AUR62001392-RA">
    <property type="protein sequence ID" value="AUR62001392-RA:cds"/>
    <property type="gene ID" value="AUR62001392"/>
</dbReference>
<dbReference type="InterPro" id="IPR002156">
    <property type="entry name" value="RNaseH_domain"/>
</dbReference>
<evidence type="ECO:0000313" key="3">
    <source>
        <dbReference type="Proteomes" id="UP000596660"/>
    </source>
</evidence>
<proteinExistence type="predicted"/>
<evidence type="ECO:0000259" key="1">
    <source>
        <dbReference type="Pfam" id="PF13456"/>
    </source>
</evidence>
<dbReference type="Gramene" id="AUR62001393-RA">
    <property type="protein sequence ID" value="AUR62001393-RA:cds"/>
    <property type="gene ID" value="AUR62001393"/>
</dbReference>
<keyword evidence="3" id="KW-1185">Reference proteome</keyword>
<dbReference type="EnsemblPlants" id="AUR62001392-RA">
    <property type="protein sequence ID" value="AUR62001392-RA:cds"/>
    <property type="gene ID" value="AUR62001392"/>
</dbReference>
<dbReference type="EnsemblPlants" id="AUR62001393-RA">
    <property type="protein sequence ID" value="AUR62001393-RA:cds"/>
    <property type="gene ID" value="AUR62001393"/>
</dbReference>
<dbReference type="PANTHER" id="PTHR47074:SF48">
    <property type="entry name" value="POLYNUCLEOTIDYL TRANSFERASE, RIBONUCLEASE H-LIKE SUPERFAMILY PROTEIN"/>
    <property type="match status" value="1"/>
</dbReference>
<reference evidence="2" key="2">
    <citation type="submission" date="2021-03" db="UniProtKB">
        <authorList>
            <consortium name="EnsemblPlants"/>
        </authorList>
    </citation>
    <scope>IDENTIFICATION</scope>
</reference>
<dbReference type="InterPro" id="IPR052929">
    <property type="entry name" value="RNase_H-like_EbsB-rel"/>
</dbReference>
<evidence type="ECO:0000313" key="2">
    <source>
        <dbReference type="EnsemblPlants" id="AUR62001392-RA:cds"/>
    </source>
</evidence>
<dbReference type="Pfam" id="PF13456">
    <property type="entry name" value="RVT_3"/>
    <property type="match status" value="1"/>
</dbReference>
<dbReference type="PANTHER" id="PTHR47074">
    <property type="entry name" value="BNAC02G40300D PROTEIN"/>
    <property type="match status" value="1"/>
</dbReference>
<accession>A0A803KQT6</accession>
<dbReference type="AlphaFoldDB" id="A0A803KQT6"/>
<reference evidence="2" key="1">
    <citation type="journal article" date="2017" name="Nature">
        <title>The genome of Chenopodium quinoa.</title>
        <authorList>
            <person name="Jarvis D.E."/>
            <person name="Ho Y.S."/>
            <person name="Lightfoot D.J."/>
            <person name="Schmoeckel S.M."/>
            <person name="Li B."/>
            <person name="Borm T.J.A."/>
            <person name="Ohyanagi H."/>
            <person name="Mineta K."/>
            <person name="Michell C.T."/>
            <person name="Saber N."/>
            <person name="Kharbatia N.M."/>
            <person name="Rupper R.R."/>
            <person name="Sharp A.R."/>
            <person name="Dally N."/>
            <person name="Boughton B.A."/>
            <person name="Woo Y.H."/>
            <person name="Gao G."/>
            <person name="Schijlen E.G.W.M."/>
            <person name="Guo X."/>
            <person name="Momin A.A."/>
            <person name="Negrao S."/>
            <person name="Al-Babili S."/>
            <person name="Gehring C."/>
            <person name="Roessner U."/>
            <person name="Jung C."/>
            <person name="Murphy K."/>
            <person name="Arold S.T."/>
            <person name="Gojobori T."/>
            <person name="van der Linden C.G."/>
            <person name="van Loo E.N."/>
            <person name="Jellen E.N."/>
            <person name="Maughan P.J."/>
            <person name="Tester M."/>
        </authorList>
    </citation>
    <scope>NUCLEOTIDE SEQUENCE [LARGE SCALE GENOMIC DNA]</scope>
    <source>
        <strain evidence="2">cv. PI 614886</strain>
    </source>
</reference>
<dbReference type="OMA" id="MEAVFYN"/>
<dbReference type="GO" id="GO:0003676">
    <property type="term" value="F:nucleic acid binding"/>
    <property type="evidence" value="ECO:0007669"/>
    <property type="project" value="InterPro"/>
</dbReference>
<feature type="domain" description="RNase H type-1" evidence="1">
    <location>
        <begin position="2"/>
        <end position="67"/>
    </location>
</feature>
<sequence length="71" mass="7780">MTGVGRVIRDSVGEVMAATCWYINGCYEVDVGEALAARHGLSIVIKAGLNKITLETDSMKLYKHLKTRPLD</sequence>
<accession>A0A803KQT7</accession>
<protein>
    <recommendedName>
        <fullName evidence="1">RNase H type-1 domain-containing protein</fullName>
    </recommendedName>
</protein>
<dbReference type="Proteomes" id="UP000596660">
    <property type="component" value="Unplaced"/>
</dbReference>
<name>A0A803KQT6_CHEQI</name>
<dbReference type="GO" id="GO:0004523">
    <property type="term" value="F:RNA-DNA hybrid ribonuclease activity"/>
    <property type="evidence" value="ECO:0007669"/>
    <property type="project" value="InterPro"/>
</dbReference>
<organism evidence="2 3">
    <name type="scientific">Chenopodium quinoa</name>
    <name type="common">Quinoa</name>
    <dbReference type="NCBI Taxonomy" id="63459"/>
    <lineage>
        <taxon>Eukaryota</taxon>
        <taxon>Viridiplantae</taxon>
        <taxon>Streptophyta</taxon>
        <taxon>Embryophyta</taxon>
        <taxon>Tracheophyta</taxon>
        <taxon>Spermatophyta</taxon>
        <taxon>Magnoliopsida</taxon>
        <taxon>eudicotyledons</taxon>
        <taxon>Gunneridae</taxon>
        <taxon>Pentapetalae</taxon>
        <taxon>Caryophyllales</taxon>
        <taxon>Chenopodiaceae</taxon>
        <taxon>Chenopodioideae</taxon>
        <taxon>Atripliceae</taxon>
        <taxon>Chenopodium</taxon>
    </lineage>
</organism>